<gene>
    <name evidence="9" type="primary">recJ</name>
    <name evidence="9" type="ORF">JR050_06310</name>
</gene>
<feature type="domain" description="DHHA1" evidence="7">
    <location>
        <begin position="352"/>
        <end position="442"/>
    </location>
</feature>
<comment type="similarity">
    <text evidence="1">Belongs to the RecJ family.</text>
</comment>
<evidence type="ECO:0000256" key="1">
    <source>
        <dbReference type="ARBA" id="ARBA00005915"/>
    </source>
</evidence>
<keyword evidence="4" id="KW-0378">Hydrolase</keyword>
<proteinExistence type="inferred from homology"/>
<keyword evidence="5 9" id="KW-0269">Exonuclease</keyword>
<dbReference type="Gene3D" id="3.90.1640.30">
    <property type="match status" value="1"/>
</dbReference>
<keyword evidence="3" id="KW-0540">Nuclease</keyword>
<dbReference type="EMBL" id="JAFELM010000021">
    <property type="protein sequence ID" value="MBM6617287.1"/>
    <property type="molecule type" value="Genomic_DNA"/>
</dbReference>
<dbReference type="InterPro" id="IPR041122">
    <property type="entry name" value="RecJ_OB"/>
</dbReference>
<dbReference type="Pfam" id="PF01368">
    <property type="entry name" value="DHH"/>
    <property type="match status" value="1"/>
</dbReference>
<dbReference type="Gene3D" id="3.10.310.30">
    <property type="match status" value="1"/>
</dbReference>
<dbReference type="InterPro" id="IPR001667">
    <property type="entry name" value="DDH_dom"/>
</dbReference>
<evidence type="ECO:0000256" key="4">
    <source>
        <dbReference type="ARBA" id="ARBA00022801"/>
    </source>
</evidence>
<evidence type="ECO:0000259" key="6">
    <source>
        <dbReference type="Pfam" id="PF01368"/>
    </source>
</evidence>
<feature type="domain" description="RecJ OB" evidence="8">
    <location>
        <begin position="455"/>
        <end position="540"/>
    </location>
</feature>
<dbReference type="InterPro" id="IPR051673">
    <property type="entry name" value="SSDNA_exonuclease_RecJ"/>
</dbReference>
<dbReference type="Pfam" id="PF02272">
    <property type="entry name" value="DHHA1"/>
    <property type="match status" value="1"/>
</dbReference>
<comment type="caution">
    <text evidence="9">The sequence shown here is derived from an EMBL/GenBank/DDBJ whole genome shotgun (WGS) entry which is preliminary data.</text>
</comment>
<dbReference type="InterPro" id="IPR004610">
    <property type="entry name" value="RecJ"/>
</dbReference>
<evidence type="ECO:0000256" key="3">
    <source>
        <dbReference type="ARBA" id="ARBA00022722"/>
    </source>
</evidence>
<evidence type="ECO:0000256" key="2">
    <source>
        <dbReference type="ARBA" id="ARBA00019841"/>
    </source>
</evidence>
<dbReference type="GO" id="GO:0004527">
    <property type="term" value="F:exonuclease activity"/>
    <property type="evidence" value="ECO:0007669"/>
    <property type="project" value="UniProtKB-KW"/>
</dbReference>
<accession>A0ABS2DFN0</accession>
<evidence type="ECO:0000256" key="5">
    <source>
        <dbReference type="ARBA" id="ARBA00022839"/>
    </source>
</evidence>
<sequence length="553" mass="63251">MTSTWVKNSCLDYMKEKNKIIYYAKQFDMDPLMMKIIFDRGHKDWYQINKFLNAEPSDLIGPFYLNDMKKAIERINLALQKEEKMMIFGDYDTDGITSTSLLYKALRLLKGSVDYYIPKRVDGYGLSVAAVEKFFEKDISLIITVDNGSSAHEAIKRAKELGMEVIVTDHHEILRGNPICSAFVNPKQSGERFPFSYLAGAGVAFKLVHALLLERGMWEKKCWDFVELAAIGTIGDVMPLQDENRRIVQLGLEKMNRAPSPALRVLFKLLRKEEITSTNIAFSVVPIINAVGRLSDPNFMVRVFTGEGKDEQIEECWKKLIRLNNMRKDLLHQQVMQAELLIQLNALDKQEVIVVAGDFHEGLIGLIASRITDKYKKPSIVFNSRGKGSARSVSGSAFSMVNTIERCSEFLKSYGGHQAAAGLSIYLDRFQHFSNKIQESAKKEPKLTLRHMYETEFSLMDFPSHFHDDLKHLEPFGEGNRTPVFHSNKMIVDRVEHFGPSNQHVKFRVGTKEALLFFKGNQFKPVNGKTNLECLYFPQTSSNRTFFIHDFKH</sequence>
<name>A0ABS2DFN0_9BACI</name>
<dbReference type="PANTHER" id="PTHR30255">
    <property type="entry name" value="SINGLE-STRANDED-DNA-SPECIFIC EXONUCLEASE RECJ"/>
    <property type="match status" value="1"/>
</dbReference>
<dbReference type="RefSeq" id="WP_204202666.1">
    <property type="nucleotide sequence ID" value="NZ_JAFELM010000021.1"/>
</dbReference>
<evidence type="ECO:0000313" key="9">
    <source>
        <dbReference type="EMBL" id="MBM6617287.1"/>
    </source>
</evidence>
<dbReference type="NCBIfam" id="TIGR00644">
    <property type="entry name" value="recJ"/>
    <property type="match status" value="1"/>
</dbReference>
<dbReference type="InterPro" id="IPR038763">
    <property type="entry name" value="DHH_sf"/>
</dbReference>
<dbReference type="SUPFAM" id="SSF64182">
    <property type="entry name" value="DHH phosphoesterases"/>
    <property type="match status" value="1"/>
</dbReference>
<evidence type="ECO:0000259" key="7">
    <source>
        <dbReference type="Pfam" id="PF02272"/>
    </source>
</evidence>
<dbReference type="Proteomes" id="UP001518925">
    <property type="component" value="Unassembled WGS sequence"/>
</dbReference>
<keyword evidence="10" id="KW-1185">Reference proteome</keyword>
<dbReference type="Pfam" id="PF17768">
    <property type="entry name" value="RecJ_OB"/>
    <property type="match status" value="1"/>
</dbReference>
<protein>
    <recommendedName>
        <fullName evidence="2">Single-stranded-DNA-specific exonuclease RecJ</fullName>
    </recommendedName>
</protein>
<feature type="domain" description="DDH" evidence="6">
    <location>
        <begin position="84"/>
        <end position="232"/>
    </location>
</feature>
<dbReference type="PANTHER" id="PTHR30255:SF2">
    <property type="entry name" value="SINGLE-STRANDED-DNA-SPECIFIC EXONUCLEASE RECJ"/>
    <property type="match status" value="1"/>
</dbReference>
<evidence type="ECO:0000313" key="10">
    <source>
        <dbReference type="Proteomes" id="UP001518925"/>
    </source>
</evidence>
<dbReference type="InterPro" id="IPR003156">
    <property type="entry name" value="DHHA1_dom"/>
</dbReference>
<organism evidence="9 10">
    <name type="scientific">Bacillus suaedaesalsae</name>
    <dbReference type="NCBI Taxonomy" id="2810349"/>
    <lineage>
        <taxon>Bacteria</taxon>
        <taxon>Bacillati</taxon>
        <taxon>Bacillota</taxon>
        <taxon>Bacilli</taxon>
        <taxon>Bacillales</taxon>
        <taxon>Bacillaceae</taxon>
        <taxon>Bacillus</taxon>
    </lineage>
</organism>
<evidence type="ECO:0000259" key="8">
    <source>
        <dbReference type="Pfam" id="PF17768"/>
    </source>
</evidence>
<reference evidence="9 10" key="1">
    <citation type="submission" date="2021-02" db="EMBL/GenBank/DDBJ databases">
        <title>Bacillus sp. RD4P76, an endophyte from a halophyte.</title>
        <authorList>
            <person name="Sun J.-Q."/>
        </authorList>
    </citation>
    <scope>NUCLEOTIDE SEQUENCE [LARGE SCALE GENOMIC DNA]</scope>
    <source>
        <strain evidence="9 10">RD4P76</strain>
    </source>
</reference>